<evidence type="ECO:0000259" key="1">
    <source>
        <dbReference type="PROSITE" id="PS50846"/>
    </source>
</evidence>
<evidence type="ECO:0000313" key="3">
    <source>
        <dbReference type="Proteomes" id="UP001164965"/>
    </source>
</evidence>
<dbReference type="PROSITE" id="PS50846">
    <property type="entry name" value="HMA_2"/>
    <property type="match status" value="1"/>
</dbReference>
<feature type="domain" description="HMA" evidence="1">
    <location>
        <begin position="2"/>
        <end position="68"/>
    </location>
</feature>
<gene>
    <name evidence="2" type="ORF">RHODO2019_06070</name>
</gene>
<evidence type="ECO:0000313" key="2">
    <source>
        <dbReference type="EMBL" id="UZJ25997.1"/>
    </source>
</evidence>
<proteinExistence type="predicted"/>
<protein>
    <submittedName>
        <fullName evidence="2">Cation transporter</fullName>
    </submittedName>
</protein>
<dbReference type="SUPFAM" id="SSF55008">
    <property type="entry name" value="HMA, heavy metal-associated domain"/>
    <property type="match status" value="1"/>
</dbReference>
<dbReference type="Proteomes" id="UP001164965">
    <property type="component" value="Chromosome"/>
</dbReference>
<accession>A0ABY6P2X2</accession>
<keyword evidence="3" id="KW-1185">Reference proteome</keyword>
<reference evidence="2" key="1">
    <citation type="submission" date="2022-10" db="EMBL/GenBank/DDBJ databases">
        <title>Rhodococcus sp.75.</title>
        <authorList>
            <person name="Sun M."/>
        </authorList>
    </citation>
    <scope>NUCLEOTIDE SEQUENCE</scope>
    <source>
        <strain evidence="2">75</strain>
    </source>
</reference>
<dbReference type="InterPro" id="IPR006121">
    <property type="entry name" value="HMA_dom"/>
</dbReference>
<dbReference type="EMBL" id="CP110615">
    <property type="protein sequence ID" value="UZJ25997.1"/>
    <property type="molecule type" value="Genomic_DNA"/>
</dbReference>
<dbReference type="Gene3D" id="3.30.70.100">
    <property type="match status" value="1"/>
</dbReference>
<name>A0ABY6P2X2_9NOCA</name>
<organism evidence="2 3">
    <name type="scientific">Rhodococcus antarcticus</name>
    <dbReference type="NCBI Taxonomy" id="2987751"/>
    <lineage>
        <taxon>Bacteria</taxon>
        <taxon>Bacillati</taxon>
        <taxon>Actinomycetota</taxon>
        <taxon>Actinomycetes</taxon>
        <taxon>Mycobacteriales</taxon>
        <taxon>Nocardiaceae</taxon>
        <taxon>Rhodococcus</taxon>
    </lineage>
</organism>
<dbReference type="InterPro" id="IPR036163">
    <property type="entry name" value="HMA_dom_sf"/>
</dbReference>
<dbReference type="Pfam" id="PF00403">
    <property type="entry name" value="HMA"/>
    <property type="match status" value="1"/>
</dbReference>
<sequence>MTTSNVDVGGILSALSARGVEKQLRRLPGIEKVDVNYVSGSATVTYDERVVGLREISAKVRTCGYHCSGEQLPKHMCAAAPDR</sequence>
<dbReference type="RefSeq" id="WP_265384101.1">
    <property type="nucleotide sequence ID" value="NZ_CP110615.1"/>
</dbReference>
<dbReference type="CDD" id="cd00371">
    <property type="entry name" value="HMA"/>
    <property type="match status" value="1"/>
</dbReference>